<dbReference type="EMBL" id="GEDG01027457">
    <property type="protein sequence ID" value="JAP13835.1"/>
    <property type="molecule type" value="Transcribed_RNA"/>
</dbReference>
<evidence type="ECO:0000256" key="1">
    <source>
        <dbReference type="SAM" id="Phobius"/>
    </source>
</evidence>
<reference evidence="2" key="1">
    <citation type="submission" date="2015-12" db="EMBL/GenBank/DDBJ databases">
        <title>Gene expression during late stages of embryo sac development: a critical building block for successful pollen-pistil interactions.</title>
        <authorList>
            <person name="Liu Y."/>
            <person name="Joly V."/>
            <person name="Sabar M."/>
            <person name="Matton D.P."/>
        </authorList>
    </citation>
    <scope>NUCLEOTIDE SEQUENCE</scope>
</reference>
<keyword evidence="1" id="KW-1133">Transmembrane helix</keyword>
<sequence length="61" mass="7001">MEFWWSRLLFVHWLCGRGTVGALLSGGVLGWCSGGEEESNKWFGLLFFVVIWLLVVWGLVR</sequence>
<accession>A0A0V0H304</accession>
<dbReference type="AlphaFoldDB" id="A0A0V0H304"/>
<organism evidence="2">
    <name type="scientific">Solanum chacoense</name>
    <name type="common">Chaco potato</name>
    <dbReference type="NCBI Taxonomy" id="4108"/>
    <lineage>
        <taxon>Eukaryota</taxon>
        <taxon>Viridiplantae</taxon>
        <taxon>Streptophyta</taxon>
        <taxon>Embryophyta</taxon>
        <taxon>Tracheophyta</taxon>
        <taxon>Spermatophyta</taxon>
        <taxon>Magnoliopsida</taxon>
        <taxon>eudicotyledons</taxon>
        <taxon>Gunneridae</taxon>
        <taxon>Pentapetalae</taxon>
        <taxon>asterids</taxon>
        <taxon>lamiids</taxon>
        <taxon>Solanales</taxon>
        <taxon>Solanaceae</taxon>
        <taxon>Solanoideae</taxon>
        <taxon>Solaneae</taxon>
        <taxon>Solanum</taxon>
    </lineage>
</organism>
<feature type="transmembrane region" description="Helical" evidence="1">
    <location>
        <begin position="42"/>
        <end position="60"/>
    </location>
</feature>
<keyword evidence="1" id="KW-0472">Membrane</keyword>
<evidence type="ECO:0000313" key="2">
    <source>
        <dbReference type="EMBL" id="JAP13835.1"/>
    </source>
</evidence>
<proteinExistence type="predicted"/>
<keyword evidence="1" id="KW-0812">Transmembrane</keyword>
<name>A0A0V0H304_SOLCH</name>
<protein>
    <submittedName>
        <fullName evidence="2">Putative ovule protein</fullName>
    </submittedName>
</protein>